<evidence type="ECO:0000256" key="12">
    <source>
        <dbReference type="SAM" id="Phobius"/>
    </source>
</evidence>
<evidence type="ECO:0000256" key="7">
    <source>
        <dbReference type="ARBA" id="ARBA00023098"/>
    </source>
</evidence>
<evidence type="ECO:0000256" key="9">
    <source>
        <dbReference type="ARBA" id="ARBA00023242"/>
    </source>
</evidence>
<evidence type="ECO:0000256" key="3">
    <source>
        <dbReference type="ARBA" id="ARBA00010998"/>
    </source>
</evidence>
<evidence type="ECO:0000256" key="5">
    <source>
        <dbReference type="ARBA" id="ARBA00022692"/>
    </source>
</evidence>
<accession>A0A1X6MPB1</accession>
<feature type="region of interest" description="Disordered" evidence="11">
    <location>
        <begin position="187"/>
        <end position="226"/>
    </location>
</feature>
<evidence type="ECO:0000256" key="1">
    <source>
        <dbReference type="ARBA" id="ARBA00004232"/>
    </source>
</evidence>
<dbReference type="Pfam" id="PF03907">
    <property type="entry name" value="Spo7"/>
    <property type="match status" value="1"/>
</dbReference>
<organism evidence="14 15">
    <name type="scientific">Postia placenta MAD-698-R-SB12</name>
    <dbReference type="NCBI Taxonomy" id="670580"/>
    <lineage>
        <taxon>Eukaryota</taxon>
        <taxon>Fungi</taxon>
        <taxon>Dikarya</taxon>
        <taxon>Basidiomycota</taxon>
        <taxon>Agaricomycotina</taxon>
        <taxon>Agaricomycetes</taxon>
        <taxon>Polyporales</taxon>
        <taxon>Adustoporiaceae</taxon>
        <taxon>Rhodonia</taxon>
    </lineage>
</organism>
<feature type="signal peptide" evidence="13">
    <location>
        <begin position="1"/>
        <end position="18"/>
    </location>
</feature>
<dbReference type="EMBL" id="KZ110605">
    <property type="protein sequence ID" value="OSX58140.1"/>
    <property type="molecule type" value="Genomic_DNA"/>
</dbReference>
<evidence type="ECO:0000256" key="4">
    <source>
        <dbReference type="ARBA" id="ARBA00022490"/>
    </source>
</evidence>
<dbReference type="GO" id="GO:0005737">
    <property type="term" value="C:cytoplasm"/>
    <property type="evidence" value="ECO:0007669"/>
    <property type="project" value="UniProtKB-SubCell"/>
</dbReference>
<feature type="region of interest" description="Disordered" evidence="11">
    <location>
        <begin position="303"/>
        <end position="349"/>
    </location>
</feature>
<dbReference type="InterPro" id="IPR005605">
    <property type="entry name" value="Spo7"/>
</dbReference>
<protein>
    <recommendedName>
        <fullName evidence="10">Transmembrane protein 188</fullName>
    </recommendedName>
</protein>
<sequence length="349" mass="38105">MWCLILLACTTALPGLLCRMPPRTSSKARQNSFCPAADAATYRDLLLFEERLKTNAASLTRRKHRYELFLAQLLAIIAFLLCEVLLQTDFLAVPLALALRTLAPARCPPGAPVRVHPYIASGLLFVSVTTLVLFFATGMYTEKIGYANRYVPHANRALRSFNMYLNVRQPPLRTKLPFNPLALLFPRTPSAPPPPASGRALSPERTRKRNSSVPIPPIPPASNPRGELIFSSRVERAFREAYERYRGAFERRREERERAAHAATWTGWLAVRLRLPWAQAPAPAPVQQVAAAGGVSKLVGGKVGSARASPAGSRQGSPGPSLVPGRKTRRASPVGTSHPLAASVRGEVA</sequence>
<keyword evidence="7" id="KW-0443">Lipid metabolism</keyword>
<dbReference type="PANTHER" id="PTHR20996:SF1">
    <property type="entry name" value="NUCLEAR ENVELOPE PHOSPHATASE-REGULATORY SUBUNIT 1"/>
    <property type="match status" value="1"/>
</dbReference>
<comment type="subcellular location">
    <subcellularLocation>
        <location evidence="2">Cytoplasm</location>
    </subcellularLocation>
    <subcellularLocation>
        <location evidence="1">Nucleus membrane</location>
        <topology evidence="1">Multi-pass membrane protein</topology>
    </subcellularLocation>
</comment>
<keyword evidence="8 12" id="KW-0472">Membrane</keyword>
<feature type="transmembrane region" description="Helical" evidence="12">
    <location>
        <begin position="69"/>
        <end position="97"/>
    </location>
</feature>
<dbReference type="RefSeq" id="XP_024334934.1">
    <property type="nucleotide sequence ID" value="XM_024486779.1"/>
</dbReference>
<evidence type="ECO:0000313" key="14">
    <source>
        <dbReference type="EMBL" id="OSX58140.1"/>
    </source>
</evidence>
<reference evidence="14 15" key="1">
    <citation type="submission" date="2017-04" db="EMBL/GenBank/DDBJ databases">
        <title>Genome Sequence of the Model Brown-Rot Fungus Postia placenta SB12.</title>
        <authorList>
            <consortium name="DOE Joint Genome Institute"/>
            <person name="Gaskell J."/>
            <person name="Kersten P."/>
            <person name="Larrondo L.F."/>
            <person name="Canessa P."/>
            <person name="Martinez D."/>
            <person name="Hibbett D."/>
            <person name="Schmoll M."/>
            <person name="Kubicek C.P."/>
            <person name="Martinez A.T."/>
            <person name="Yadav J."/>
            <person name="Master E."/>
            <person name="Magnuson J.K."/>
            <person name="James T."/>
            <person name="Yaver D."/>
            <person name="Berka R."/>
            <person name="Labutti K."/>
            <person name="Lipzen A."/>
            <person name="Aerts A."/>
            <person name="Barry K."/>
            <person name="Henrissat B."/>
            <person name="Blanchette R."/>
            <person name="Grigoriev I."/>
            <person name="Cullen D."/>
        </authorList>
    </citation>
    <scope>NUCLEOTIDE SEQUENCE [LARGE SCALE GENOMIC DNA]</scope>
    <source>
        <strain evidence="14 15">MAD-698-R-SB12</strain>
    </source>
</reference>
<keyword evidence="15" id="KW-1185">Reference proteome</keyword>
<evidence type="ECO:0000256" key="6">
    <source>
        <dbReference type="ARBA" id="ARBA00022989"/>
    </source>
</evidence>
<dbReference type="GO" id="GO:0006629">
    <property type="term" value="P:lipid metabolic process"/>
    <property type="evidence" value="ECO:0007669"/>
    <property type="project" value="UniProtKB-KW"/>
</dbReference>
<evidence type="ECO:0000256" key="10">
    <source>
        <dbReference type="ARBA" id="ARBA00030458"/>
    </source>
</evidence>
<dbReference type="PANTHER" id="PTHR20996">
    <property type="entry name" value="NUCLEAR ENVELOPE PHOSPHATASE-REGULATORY SUBUNIT 1"/>
    <property type="match status" value="1"/>
</dbReference>
<evidence type="ECO:0000256" key="11">
    <source>
        <dbReference type="SAM" id="MobiDB-lite"/>
    </source>
</evidence>
<evidence type="ECO:0000256" key="2">
    <source>
        <dbReference type="ARBA" id="ARBA00004496"/>
    </source>
</evidence>
<keyword evidence="6 12" id="KW-1133">Transmembrane helix</keyword>
<evidence type="ECO:0000313" key="15">
    <source>
        <dbReference type="Proteomes" id="UP000194127"/>
    </source>
</evidence>
<dbReference type="Proteomes" id="UP000194127">
    <property type="component" value="Unassembled WGS sequence"/>
</dbReference>
<dbReference type="STRING" id="670580.A0A1X6MPB1"/>
<keyword evidence="4" id="KW-0963">Cytoplasm</keyword>
<evidence type="ECO:0000256" key="13">
    <source>
        <dbReference type="SAM" id="SignalP"/>
    </source>
</evidence>
<gene>
    <name evidence="14" type="ORF">POSPLADRAFT_1153811</name>
</gene>
<dbReference type="GO" id="GO:0031965">
    <property type="term" value="C:nuclear membrane"/>
    <property type="evidence" value="ECO:0007669"/>
    <property type="project" value="UniProtKB-SubCell"/>
</dbReference>
<dbReference type="InterPro" id="IPR019168">
    <property type="entry name" value="NEP1-R1"/>
</dbReference>
<dbReference type="AlphaFoldDB" id="A0A1X6MPB1"/>
<proteinExistence type="inferred from homology"/>
<dbReference type="GO" id="GO:0071595">
    <property type="term" value="C:Nem1-Spo7 phosphatase complex"/>
    <property type="evidence" value="ECO:0007669"/>
    <property type="project" value="InterPro"/>
</dbReference>
<evidence type="ECO:0000256" key="8">
    <source>
        <dbReference type="ARBA" id="ARBA00023136"/>
    </source>
</evidence>
<keyword evidence="9" id="KW-0539">Nucleus</keyword>
<feature type="chain" id="PRO_5010859808" description="Transmembrane protein 188" evidence="13">
    <location>
        <begin position="19"/>
        <end position="349"/>
    </location>
</feature>
<name>A0A1X6MPB1_9APHY</name>
<keyword evidence="5 12" id="KW-0812">Transmembrane</keyword>
<dbReference type="OrthoDB" id="5599171at2759"/>
<feature type="transmembrane region" description="Helical" evidence="12">
    <location>
        <begin position="118"/>
        <end position="140"/>
    </location>
</feature>
<dbReference type="GeneID" id="36331728"/>
<comment type="similarity">
    <text evidence="3">Belongs to the CNEP1R1 family.</text>
</comment>
<keyword evidence="13" id="KW-0732">Signal</keyword>
<dbReference type="GO" id="GO:0019888">
    <property type="term" value="F:protein phosphatase regulator activity"/>
    <property type="evidence" value="ECO:0007669"/>
    <property type="project" value="InterPro"/>
</dbReference>